<comment type="caution">
    <text evidence="1">The sequence shown here is derived from an EMBL/GenBank/DDBJ whole genome shotgun (WGS) entry which is preliminary data.</text>
</comment>
<dbReference type="InterPro" id="IPR050951">
    <property type="entry name" value="Retrovirus_Pol_polyprotein"/>
</dbReference>
<dbReference type="PANTHER" id="PTHR37984:SF15">
    <property type="entry name" value="INTEGRASE CATALYTIC DOMAIN-CONTAINING PROTEIN"/>
    <property type="match status" value="1"/>
</dbReference>
<dbReference type="InterPro" id="IPR012337">
    <property type="entry name" value="RNaseH-like_sf"/>
</dbReference>
<dbReference type="Gene3D" id="3.30.420.10">
    <property type="entry name" value="Ribonuclease H-like superfamily/Ribonuclease H"/>
    <property type="match status" value="1"/>
</dbReference>
<dbReference type="EMBL" id="CAJNOR010021746">
    <property type="protein sequence ID" value="CAF1691533.1"/>
    <property type="molecule type" value="Genomic_DNA"/>
</dbReference>
<sequence length="128" mass="14998">MGHKLTANYHPQTNMTERVNRTLKQQIRIYAQQNHKAWDAEIQKLAFAIRTSINETTGETPAFLNFGRDLKLPLDLLYGEPVQNLTPNSPDNKLIQHYKRNLTETLQTAFRIVREYAEIQKLKQKSQY</sequence>
<dbReference type="InterPro" id="IPR036397">
    <property type="entry name" value="RNaseH_sf"/>
</dbReference>
<organism evidence="1 2">
    <name type="scientific">Adineta ricciae</name>
    <name type="common">Rotifer</name>
    <dbReference type="NCBI Taxonomy" id="249248"/>
    <lineage>
        <taxon>Eukaryota</taxon>
        <taxon>Metazoa</taxon>
        <taxon>Spiralia</taxon>
        <taxon>Gnathifera</taxon>
        <taxon>Rotifera</taxon>
        <taxon>Eurotatoria</taxon>
        <taxon>Bdelloidea</taxon>
        <taxon>Adinetida</taxon>
        <taxon>Adinetidae</taxon>
        <taxon>Adineta</taxon>
    </lineage>
</organism>
<dbReference type="SUPFAM" id="SSF53098">
    <property type="entry name" value="Ribonuclease H-like"/>
    <property type="match status" value="1"/>
</dbReference>
<accession>A0A816HSM2</accession>
<name>A0A816HSM2_ADIRI</name>
<dbReference type="PANTHER" id="PTHR37984">
    <property type="entry name" value="PROTEIN CBG26694"/>
    <property type="match status" value="1"/>
</dbReference>
<dbReference type="Proteomes" id="UP000663828">
    <property type="component" value="Unassembled WGS sequence"/>
</dbReference>
<dbReference type="GO" id="GO:0003676">
    <property type="term" value="F:nucleic acid binding"/>
    <property type="evidence" value="ECO:0007669"/>
    <property type="project" value="InterPro"/>
</dbReference>
<keyword evidence="2" id="KW-1185">Reference proteome</keyword>
<proteinExistence type="predicted"/>
<protein>
    <recommendedName>
        <fullName evidence="3">Integrase catalytic domain-containing protein</fullName>
    </recommendedName>
</protein>
<evidence type="ECO:0000313" key="2">
    <source>
        <dbReference type="Proteomes" id="UP000663828"/>
    </source>
</evidence>
<feature type="non-terminal residue" evidence="1">
    <location>
        <position position="128"/>
    </location>
</feature>
<dbReference type="AlphaFoldDB" id="A0A816HSM2"/>
<evidence type="ECO:0000313" key="1">
    <source>
        <dbReference type="EMBL" id="CAF1691533.1"/>
    </source>
</evidence>
<gene>
    <name evidence="1" type="ORF">XAT740_LOCUS64236</name>
</gene>
<reference evidence="1" key="1">
    <citation type="submission" date="2021-02" db="EMBL/GenBank/DDBJ databases">
        <authorList>
            <person name="Nowell W R."/>
        </authorList>
    </citation>
    <scope>NUCLEOTIDE SEQUENCE</scope>
</reference>
<evidence type="ECO:0008006" key="3">
    <source>
        <dbReference type="Google" id="ProtNLM"/>
    </source>
</evidence>